<proteinExistence type="predicted"/>
<dbReference type="AlphaFoldDB" id="A0A0G2EGD6"/>
<dbReference type="Proteomes" id="UP000053317">
    <property type="component" value="Unassembled WGS sequence"/>
</dbReference>
<dbReference type="PANTHER" id="PTHR28156:SF1">
    <property type="entry name" value="FAS1 DOMAIN-CONTAINING PROTEIN YDR262W"/>
    <property type="match status" value="1"/>
</dbReference>
<organism evidence="4 5">
    <name type="scientific">Phaeomoniella chlamydospora</name>
    <name type="common">Phaeoacremonium chlamydosporum</name>
    <dbReference type="NCBI Taxonomy" id="158046"/>
    <lineage>
        <taxon>Eukaryota</taxon>
        <taxon>Fungi</taxon>
        <taxon>Dikarya</taxon>
        <taxon>Ascomycota</taxon>
        <taxon>Pezizomycotina</taxon>
        <taxon>Eurotiomycetes</taxon>
        <taxon>Chaetothyriomycetidae</taxon>
        <taxon>Phaeomoniellales</taxon>
        <taxon>Phaeomoniellaceae</taxon>
        <taxon>Phaeomoniella</taxon>
    </lineage>
</organism>
<keyword evidence="1 3" id="KW-0732">Signal</keyword>
<protein>
    <submittedName>
        <fullName evidence="4">Putative fas1 domain-containing protein</fullName>
    </submittedName>
</protein>
<reference evidence="4 5" key="2">
    <citation type="submission" date="2015-05" db="EMBL/GenBank/DDBJ databases">
        <authorList>
            <person name="Morales-Cruz A."/>
            <person name="Amrine K.C."/>
            <person name="Cantu D."/>
        </authorList>
    </citation>
    <scope>NUCLEOTIDE SEQUENCE [LARGE SCALE GENOMIC DNA]</scope>
    <source>
        <strain evidence="4">UCRPC4</strain>
    </source>
</reference>
<name>A0A0G2EGD6_PHACM</name>
<comment type="caution">
    <text evidence="4">The sequence shown here is derived from an EMBL/GenBank/DDBJ whole genome shotgun (WGS) entry which is preliminary data.</text>
</comment>
<feature type="region of interest" description="Disordered" evidence="2">
    <location>
        <begin position="23"/>
        <end position="67"/>
    </location>
</feature>
<evidence type="ECO:0000256" key="2">
    <source>
        <dbReference type="SAM" id="MobiDB-lite"/>
    </source>
</evidence>
<dbReference type="InterPro" id="IPR040200">
    <property type="entry name" value="Mug57-like"/>
</dbReference>
<feature type="compositionally biased region" description="Pro residues" evidence="2">
    <location>
        <begin position="26"/>
        <end position="41"/>
    </location>
</feature>
<dbReference type="OrthoDB" id="5551751at2759"/>
<evidence type="ECO:0000256" key="1">
    <source>
        <dbReference type="ARBA" id="ARBA00022729"/>
    </source>
</evidence>
<evidence type="ECO:0000313" key="4">
    <source>
        <dbReference type="EMBL" id="KKY21499.1"/>
    </source>
</evidence>
<dbReference type="EMBL" id="LCWF01000084">
    <property type="protein sequence ID" value="KKY21499.1"/>
    <property type="molecule type" value="Genomic_DNA"/>
</dbReference>
<evidence type="ECO:0000313" key="5">
    <source>
        <dbReference type="Proteomes" id="UP000053317"/>
    </source>
</evidence>
<dbReference type="PANTHER" id="PTHR28156">
    <property type="entry name" value="FAS1 DOMAIN-CONTAINING PROTEIN YDR262W"/>
    <property type="match status" value="1"/>
</dbReference>
<feature type="chain" id="PRO_5002543479" evidence="3">
    <location>
        <begin position="23"/>
        <end position="218"/>
    </location>
</feature>
<dbReference type="SUPFAM" id="SSF82153">
    <property type="entry name" value="FAS1 domain"/>
    <property type="match status" value="1"/>
</dbReference>
<keyword evidence="5" id="KW-1185">Reference proteome</keyword>
<reference evidence="4 5" key="1">
    <citation type="submission" date="2015-05" db="EMBL/GenBank/DDBJ databases">
        <title>Distinctive expansion of gene families associated with plant cell wall degradation and secondary metabolism in the genomes of grapevine trunk pathogens.</title>
        <authorList>
            <person name="Lawrence D.P."/>
            <person name="Travadon R."/>
            <person name="Rolshausen P.E."/>
            <person name="Baumgartner K."/>
        </authorList>
    </citation>
    <scope>NUCLEOTIDE SEQUENCE [LARGE SCALE GENOMIC DNA]</scope>
    <source>
        <strain evidence="4">UCRPC4</strain>
    </source>
</reference>
<dbReference type="InterPro" id="IPR036378">
    <property type="entry name" value="FAS1_dom_sf"/>
</dbReference>
<sequence>MQPHLLLYSAILTTLIPTSVLASIKPQPPRNPAPPPPPPPNYNQAPLASPQLIDIMPPTPDSPSSSSIMISDVIGKTRSINIFAGFTRDISTVSSRLDDQSLNSTILCPLNSALQSLPRKPWEDPKDYDSLGSNAYAGDQGEDRAHRNLRRFVESYVVTDSPWREGEKVKTMGGQVVWWERRDGGKVVMPGEIAVEGVQEKVGNGEVWIVRGVVNYAE</sequence>
<feature type="signal peptide" evidence="3">
    <location>
        <begin position="1"/>
        <end position="22"/>
    </location>
</feature>
<gene>
    <name evidence="4" type="ORF">UCRPC4_g03603</name>
</gene>
<accession>A0A0G2EGD6</accession>
<evidence type="ECO:0000256" key="3">
    <source>
        <dbReference type="SAM" id="SignalP"/>
    </source>
</evidence>